<evidence type="ECO:0000313" key="1">
    <source>
        <dbReference type="EMBL" id="TDQ55044.1"/>
    </source>
</evidence>
<evidence type="ECO:0000313" key="2">
    <source>
        <dbReference type="Proteomes" id="UP000295281"/>
    </source>
</evidence>
<dbReference type="NCBIfam" id="NF033525">
    <property type="entry name" value="lasso_albusnod"/>
    <property type="match status" value="1"/>
</dbReference>
<accession>A0A4R6V472</accession>
<dbReference type="EMBL" id="SNYN01000001">
    <property type="protein sequence ID" value="TDQ55044.1"/>
    <property type="molecule type" value="Genomic_DNA"/>
</dbReference>
<sequence length="36" mass="4031">MTLDEIDELIVEMGDIADMTLGGNASTNENKREIYE</sequence>
<keyword evidence="2" id="KW-1185">Reference proteome</keyword>
<dbReference type="Proteomes" id="UP000295281">
    <property type="component" value="Unassembled WGS sequence"/>
</dbReference>
<protein>
    <submittedName>
        <fullName evidence="1">Uncharacterized protein</fullName>
    </submittedName>
</protein>
<comment type="caution">
    <text evidence="1">The sequence shown here is derived from an EMBL/GenBank/DDBJ whole genome shotgun (WGS) entry which is preliminary data.</text>
</comment>
<proteinExistence type="predicted"/>
<name>A0A4R6V472_9ACTN</name>
<gene>
    <name evidence="1" type="ORF">EV190_101366</name>
</gene>
<reference evidence="1 2" key="1">
    <citation type="submission" date="2019-03" db="EMBL/GenBank/DDBJ databases">
        <title>Genomic Encyclopedia of Type Strains, Phase IV (KMG-IV): sequencing the most valuable type-strain genomes for metagenomic binning, comparative biology and taxonomic classification.</title>
        <authorList>
            <person name="Goeker M."/>
        </authorList>
    </citation>
    <scope>NUCLEOTIDE SEQUENCE [LARGE SCALE GENOMIC DNA]</scope>
    <source>
        <strain evidence="1 2">DSM 46770</strain>
    </source>
</reference>
<organism evidence="1 2">
    <name type="scientific">Actinorugispora endophytica</name>
    <dbReference type="NCBI Taxonomy" id="1605990"/>
    <lineage>
        <taxon>Bacteria</taxon>
        <taxon>Bacillati</taxon>
        <taxon>Actinomycetota</taxon>
        <taxon>Actinomycetes</taxon>
        <taxon>Streptosporangiales</taxon>
        <taxon>Nocardiopsidaceae</taxon>
        <taxon>Actinorugispora</taxon>
    </lineage>
</organism>
<dbReference type="AlphaFoldDB" id="A0A4R6V472"/>